<comment type="caution">
    <text evidence="1">The sequence shown here is derived from an EMBL/GenBank/DDBJ whole genome shotgun (WGS) entry which is preliminary data.</text>
</comment>
<dbReference type="Proteomes" id="UP000481033">
    <property type="component" value="Unassembled WGS sequence"/>
</dbReference>
<evidence type="ECO:0000313" key="2">
    <source>
        <dbReference type="Proteomes" id="UP000481033"/>
    </source>
</evidence>
<keyword evidence="2" id="KW-1185">Reference proteome</keyword>
<gene>
    <name evidence="1" type="ORF">DXZ20_29175</name>
</gene>
<organism evidence="1 2">
    <name type="scientific">Adonisia turfae CCMR0081</name>
    <dbReference type="NCBI Taxonomy" id="2292702"/>
    <lineage>
        <taxon>Bacteria</taxon>
        <taxon>Bacillati</taxon>
        <taxon>Cyanobacteriota</taxon>
        <taxon>Adonisia</taxon>
        <taxon>Adonisia turfae</taxon>
    </lineage>
</organism>
<sequence length="61" mass="6805">MLFLIGVKTAQVYQKNQVSKPDFVLREGGNAGLNSLFKGPHWSLIRGINPWSTQSKFTIKG</sequence>
<accession>A0A6M0RV90</accession>
<name>A0A6M0RV90_9CYAN</name>
<proteinExistence type="predicted"/>
<protein>
    <submittedName>
        <fullName evidence="1">Uncharacterized protein</fullName>
    </submittedName>
</protein>
<evidence type="ECO:0000313" key="1">
    <source>
        <dbReference type="EMBL" id="NEZ59642.1"/>
    </source>
</evidence>
<reference evidence="1 2" key="1">
    <citation type="journal article" date="2020" name="Microb. Ecol.">
        <title>Ecogenomics of the Marine Benthic Filamentous Cyanobacterium Adonisia.</title>
        <authorList>
            <person name="Walter J.M."/>
            <person name="Coutinho F.H."/>
            <person name="Leomil L."/>
            <person name="Hargreaves P.I."/>
            <person name="Campeao M.E."/>
            <person name="Vieira V.V."/>
            <person name="Silva B.S."/>
            <person name="Fistarol G.O."/>
            <person name="Salomon P.S."/>
            <person name="Sawabe T."/>
            <person name="Mino S."/>
            <person name="Hosokawa M."/>
            <person name="Miyashita H."/>
            <person name="Maruyama F."/>
            <person name="van Verk M.C."/>
            <person name="Dutilh B.E."/>
            <person name="Thompson C.C."/>
            <person name="Thompson F.L."/>
        </authorList>
    </citation>
    <scope>NUCLEOTIDE SEQUENCE [LARGE SCALE GENOMIC DNA]</scope>
    <source>
        <strain evidence="1 2">CCMR0081</strain>
    </source>
</reference>
<dbReference type="AlphaFoldDB" id="A0A6M0RV90"/>
<dbReference type="EMBL" id="QXHD01000004">
    <property type="protein sequence ID" value="NEZ59642.1"/>
    <property type="molecule type" value="Genomic_DNA"/>
</dbReference>